<accession>A0A1F4SM02</accession>
<dbReference type="AlphaFoldDB" id="A0A1F4SM02"/>
<dbReference type="SUPFAM" id="SSF49785">
    <property type="entry name" value="Galactose-binding domain-like"/>
    <property type="match status" value="1"/>
</dbReference>
<sequence>MKKLFMLIVLIFVMTLTCYGFGEKNSSDISSKASYPYLIDKFDDGNFNENPEWFVFDNIVPSVVINSVLSKNKVEVAEYSLNITGAAKSWYVGGMGTVLGIDATPYDSFDVNVYSNGEGSGLLKVELYDDDNLNDKVEVDKNWKPTEDDLWVYELKIDWKGWKHISIPFADFVNQGRGNGIFDPNLKEGSSGLNKIQLIVVANSEDGNVDFNLDTIELGLSSSDAGDKGM</sequence>
<dbReference type="Proteomes" id="UP000178417">
    <property type="component" value="Unassembled WGS sequence"/>
</dbReference>
<dbReference type="EMBL" id="MEUB01000041">
    <property type="protein sequence ID" value="OGC21471.1"/>
    <property type="molecule type" value="Genomic_DNA"/>
</dbReference>
<proteinExistence type="predicted"/>
<name>A0A1F4SM02_UNCSA</name>
<evidence type="ECO:0000313" key="1">
    <source>
        <dbReference type="EMBL" id="OGC21471.1"/>
    </source>
</evidence>
<protein>
    <submittedName>
        <fullName evidence="1">Uncharacterized protein</fullName>
    </submittedName>
</protein>
<dbReference type="Gene3D" id="2.60.120.430">
    <property type="entry name" value="Galactose-binding lectin"/>
    <property type="match status" value="1"/>
</dbReference>
<evidence type="ECO:0000313" key="2">
    <source>
        <dbReference type="Proteomes" id="UP000178417"/>
    </source>
</evidence>
<gene>
    <name evidence="1" type="ORF">A2310_03230</name>
</gene>
<comment type="caution">
    <text evidence="1">The sequence shown here is derived from an EMBL/GenBank/DDBJ whole genome shotgun (WGS) entry which is preliminary data.</text>
</comment>
<organism evidence="1 2">
    <name type="scientific">candidate division WOR-1 bacterium RIFOXYB2_FULL_37_13</name>
    <dbReference type="NCBI Taxonomy" id="1802579"/>
    <lineage>
        <taxon>Bacteria</taxon>
        <taxon>Bacillati</taxon>
        <taxon>Saganbacteria</taxon>
    </lineage>
</organism>
<dbReference type="InterPro" id="IPR008979">
    <property type="entry name" value="Galactose-bd-like_sf"/>
</dbReference>
<reference evidence="1 2" key="1">
    <citation type="journal article" date="2016" name="Nat. Commun.">
        <title>Thousands of microbial genomes shed light on interconnected biogeochemical processes in an aquifer system.</title>
        <authorList>
            <person name="Anantharaman K."/>
            <person name="Brown C.T."/>
            <person name="Hug L.A."/>
            <person name="Sharon I."/>
            <person name="Castelle C.J."/>
            <person name="Probst A.J."/>
            <person name="Thomas B.C."/>
            <person name="Singh A."/>
            <person name="Wilkins M.J."/>
            <person name="Karaoz U."/>
            <person name="Brodie E.L."/>
            <person name="Williams K.H."/>
            <person name="Hubbard S.S."/>
            <person name="Banfield J.F."/>
        </authorList>
    </citation>
    <scope>NUCLEOTIDE SEQUENCE [LARGE SCALE GENOMIC DNA]</scope>
</reference>